<feature type="region of interest" description="Disordered" evidence="1">
    <location>
        <begin position="80"/>
        <end position="105"/>
    </location>
</feature>
<protein>
    <submittedName>
        <fullName evidence="2">Uncharacterized protein</fullName>
    </submittedName>
</protein>
<dbReference type="AlphaFoldDB" id="A0A1U7LTH0"/>
<organism evidence="2 3">
    <name type="scientific">Neolecta irregularis (strain DAH-3)</name>
    <dbReference type="NCBI Taxonomy" id="1198029"/>
    <lineage>
        <taxon>Eukaryota</taxon>
        <taxon>Fungi</taxon>
        <taxon>Dikarya</taxon>
        <taxon>Ascomycota</taxon>
        <taxon>Taphrinomycotina</taxon>
        <taxon>Neolectales</taxon>
        <taxon>Neolectaceae</taxon>
        <taxon>Neolecta</taxon>
    </lineage>
</organism>
<feature type="region of interest" description="Disordered" evidence="1">
    <location>
        <begin position="137"/>
        <end position="167"/>
    </location>
</feature>
<accession>A0A1U7LTH0</accession>
<dbReference type="EMBL" id="LXFE01000302">
    <property type="protein sequence ID" value="OLL25842.1"/>
    <property type="molecule type" value="Genomic_DNA"/>
</dbReference>
<comment type="caution">
    <text evidence="2">The sequence shown here is derived from an EMBL/GenBank/DDBJ whole genome shotgun (WGS) entry which is preliminary data.</text>
</comment>
<keyword evidence="3" id="KW-1185">Reference proteome</keyword>
<dbReference type="Proteomes" id="UP000186594">
    <property type="component" value="Unassembled WGS sequence"/>
</dbReference>
<name>A0A1U7LTH0_NEOID</name>
<proteinExistence type="predicted"/>
<evidence type="ECO:0000256" key="1">
    <source>
        <dbReference type="SAM" id="MobiDB-lite"/>
    </source>
</evidence>
<feature type="compositionally biased region" description="Basic and acidic residues" evidence="1">
    <location>
        <begin position="95"/>
        <end position="105"/>
    </location>
</feature>
<sequence>MSSSNSQEYNLDEYTSRHNAKKARLIVNESADRDHIAGFTLNNPVTDQTRGLSQAEIYGFPSNTEDLFIDDELLATPTIFEDQSRLSTPTARPSPAEENRIDSLSQDRDNAIAFSEIYSAGSVAQSPGSAHLQFVSARGSEDGWTSGGVSPTGEDWSLIDSGSEKSD</sequence>
<evidence type="ECO:0000313" key="3">
    <source>
        <dbReference type="Proteomes" id="UP000186594"/>
    </source>
</evidence>
<gene>
    <name evidence="2" type="ORF">NEOLI_003017</name>
</gene>
<reference evidence="2 3" key="1">
    <citation type="submission" date="2016-04" db="EMBL/GenBank/DDBJ databases">
        <title>Evolutionary innovation and constraint leading to complex multicellularity in the Ascomycota.</title>
        <authorList>
            <person name="Cisse O."/>
            <person name="Nguyen A."/>
            <person name="Hewitt D.A."/>
            <person name="Jedd G."/>
            <person name="Stajich J.E."/>
        </authorList>
    </citation>
    <scope>NUCLEOTIDE SEQUENCE [LARGE SCALE GENOMIC DNA]</scope>
    <source>
        <strain evidence="2 3">DAH-3</strain>
    </source>
</reference>
<evidence type="ECO:0000313" key="2">
    <source>
        <dbReference type="EMBL" id="OLL25842.1"/>
    </source>
</evidence>